<reference evidence="6" key="2">
    <citation type="submission" date="2020-09" db="EMBL/GenBank/DDBJ databases">
        <authorList>
            <person name="Sun Q."/>
            <person name="Ohkuma M."/>
        </authorList>
    </citation>
    <scope>NUCLEOTIDE SEQUENCE</scope>
    <source>
        <strain evidence="6">JCM 3090</strain>
    </source>
</reference>
<dbReference type="PRINTS" id="PR00039">
    <property type="entry name" value="HTHLYSR"/>
</dbReference>
<sequence length="340" mass="36422">MDSVGFPCILSTSYRHGMNLELRHLRVVCAIAETGSVTKAASLLGLAQPALTAQLQRIERTLGGPLFDRDRRGARPTALGELVLARAKVLLPAMKGLQEEAARLAGVSTGAARYRVGAVDGSVLGGLVHRINAEVPDAQISTYPSGRPDELAHMVVGGRLDFALIGMCGHPGPITDFGITWRQIALDPVHVLLNERHPLAGREEIDLAELAGAQWVCRPGDTCFGDCFAAACSRAGFTPGRILEADERACIDIVDSGEAVGLCQPTFRPVPGLVLRPLTGSPMRWRQLIGWHPQSDAAAVADRVHGYALDAYRESIGRHPAYLRWLDRNPAFGPVTAPVG</sequence>
<comment type="similarity">
    <text evidence="1">Belongs to the LysR transcriptional regulatory family.</text>
</comment>
<dbReference type="Pfam" id="PF00126">
    <property type="entry name" value="HTH_1"/>
    <property type="match status" value="1"/>
</dbReference>
<dbReference type="PANTHER" id="PTHR30346:SF30">
    <property type="entry name" value="SMALL NEUTRAL PROTEASE REGULATORY PROTEIN"/>
    <property type="match status" value="1"/>
</dbReference>
<dbReference type="GO" id="GO:0003677">
    <property type="term" value="F:DNA binding"/>
    <property type="evidence" value="ECO:0007669"/>
    <property type="project" value="UniProtKB-KW"/>
</dbReference>
<dbReference type="InterPro" id="IPR036390">
    <property type="entry name" value="WH_DNA-bd_sf"/>
</dbReference>
<evidence type="ECO:0000256" key="2">
    <source>
        <dbReference type="ARBA" id="ARBA00023015"/>
    </source>
</evidence>
<proteinExistence type="inferred from homology"/>
<dbReference type="InterPro" id="IPR000847">
    <property type="entry name" value="LysR_HTH_N"/>
</dbReference>
<keyword evidence="3" id="KW-0238">DNA-binding</keyword>
<evidence type="ECO:0000313" key="7">
    <source>
        <dbReference type="Proteomes" id="UP000649739"/>
    </source>
</evidence>
<gene>
    <name evidence="6" type="ORF">GCM10010123_35190</name>
</gene>
<dbReference type="InterPro" id="IPR005119">
    <property type="entry name" value="LysR_subst-bd"/>
</dbReference>
<comment type="caution">
    <text evidence="6">The sequence shown here is derived from an EMBL/GenBank/DDBJ whole genome shotgun (WGS) entry which is preliminary data.</text>
</comment>
<accession>A0A8J3BBQ4</accession>
<dbReference type="Gene3D" id="1.10.10.10">
    <property type="entry name" value="Winged helix-like DNA-binding domain superfamily/Winged helix DNA-binding domain"/>
    <property type="match status" value="1"/>
</dbReference>
<dbReference type="GO" id="GO:0032993">
    <property type="term" value="C:protein-DNA complex"/>
    <property type="evidence" value="ECO:0007669"/>
    <property type="project" value="TreeGrafter"/>
</dbReference>
<dbReference type="Pfam" id="PF03466">
    <property type="entry name" value="LysR_substrate"/>
    <property type="match status" value="1"/>
</dbReference>
<organism evidence="6 7">
    <name type="scientific">Pilimelia anulata</name>
    <dbReference type="NCBI Taxonomy" id="53371"/>
    <lineage>
        <taxon>Bacteria</taxon>
        <taxon>Bacillati</taxon>
        <taxon>Actinomycetota</taxon>
        <taxon>Actinomycetes</taxon>
        <taxon>Micromonosporales</taxon>
        <taxon>Micromonosporaceae</taxon>
        <taxon>Pilimelia</taxon>
    </lineage>
</organism>
<dbReference type="InterPro" id="IPR036388">
    <property type="entry name" value="WH-like_DNA-bd_sf"/>
</dbReference>
<dbReference type="SUPFAM" id="SSF46785">
    <property type="entry name" value="Winged helix' DNA-binding domain"/>
    <property type="match status" value="1"/>
</dbReference>
<dbReference type="EMBL" id="BMQB01000008">
    <property type="protein sequence ID" value="GGK02176.1"/>
    <property type="molecule type" value="Genomic_DNA"/>
</dbReference>
<evidence type="ECO:0000256" key="3">
    <source>
        <dbReference type="ARBA" id="ARBA00023125"/>
    </source>
</evidence>
<feature type="domain" description="HTH lysR-type" evidence="5">
    <location>
        <begin position="20"/>
        <end position="77"/>
    </location>
</feature>
<keyword evidence="7" id="KW-1185">Reference proteome</keyword>
<dbReference type="SUPFAM" id="SSF53850">
    <property type="entry name" value="Periplasmic binding protein-like II"/>
    <property type="match status" value="1"/>
</dbReference>
<dbReference type="CDD" id="cd08414">
    <property type="entry name" value="PBP2_LTTR_aromatics_like"/>
    <property type="match status" value="1"/>
</dbReference>
<reference evidence="6" key="1">
    <citation type="journal article" date="2014" name="Int. J. Syst. Evol. Microbiol.">
        <title>Complete genome sequence of Corynebacterium casei LMG S-19264T (=DSM 44701T), isolated from a smear-ripened cheese.</title>
        <authorList>
            <consortium name="US DOE Joint Genome Institute (JGI-PGF)"/>
            <person name="Walter F."/>
            <person name="Albersmeier A."/>
            <person name="Kalinowski J."/>
            <person name="Ruckert C."/>
        </authorList>
    </citation>
    <scope>NUCLEOTIDE SEQUENCE</scope>
    <source>
        <strain evidence="6">JCM 3090</strain>
    </source>
</reference>
<dbReference type="AlphaFoldDB" id="A0A8J3BBQ4"/>
<dbReference type="Gene3D" id="3.40.190.290">
    <property type="match status" value="1"/>
</dbReference>
<name>A0A8J3BBQ4_9ACTN</name>
<evidence type="ECO:0000313" key="6">
    <source>
        <dbReference type="EMBL" id="GGK02176.1"/>
    </source>
</evidence>
<dbReference type="Proteomes" id="UP000649739">
    <property type="component" value="Unassembled WGS sequence"/>
</dbReference>
<keyword evidence="4" id="KW-0804">Transcription</keyword>
<keyword evidence="2" id="KW-0805">Transcription regulation</keyword>
<protein>
    <submittedName>
        <fullName evidence="6">LysR family transcriptional regulator</fullName>
    </submittedName>
</protein>
<evidence type="ECO:0000259" key="5">
    <source>
        <dbReference type="PROSITE" id="PS50931"/>
    </source>
</evidence>
<dbReference type="PANTHER" id="PTHR30346">
    <property type="entry name" value="TRANSCRIPTIONAL DUAL REGULATOR HCAR-RELATED"/>
    <property type="match status" value="1"/>
</dbReference>
<dbReference type="PROSITE" id="PS50931">
    <property type="entry name" value="HTH_LYSR"/>
    <property type="match status" value="1"/>
</dbReference>
<evidence type="ECO:0000256" key="1">
    <source>
        <dbReference type="ARBA" id="ARBA00009437"/>
    </source>
</evidence>
<evidence type="ECO:0000256" key="4">
    <source>
        <dbReference type="ARBA" id="ARBA00023163"/>
    </source>
</evidence>
<dbReference type="GO" id="GO:0003700">
    <property type="term" value="F:DNA-binding transcription factor activity"/>
    <property type="evidence" value="ECO:0007669"/>
    <property type="project" value="InterPro"/>
</dbReference>